<evidence type="ECO:0000256" key="3">
    <source>
        <dbReference type="ARBA" id="ARBA00022801"/>
    </source>
</evidence>
<keyword evidence="4 5" id="KW-0720">Serine protease</keyword>
<dbReference type="PROSITE" id="PS00138">
    <property type="entry name" value="SUBTILASE_SER"/>
    <property type="match status" value="1"/>
</dbReference>
<evidence type="ECO:0000256" key="4">
    <source>
        <dbReference type="ARBA" id="ARBA00022825"/>
    </source>
</evidence>
<dbReference type="PANTHER" id="PTHR43399:SF4">
    <property type="entry name" value="CELL WALL-ASSOCIATED PROTEASE"/>
    <property type="match status" value="1"/>
</dbReference>
<dbReference type="InterPro" id="IPR000209">
    <property type="entry name" value="Peptidase_S8/S53_dom"/>
</dbReference>
<keyword evidence="8" id="KW-1185">Reference proteome</keyword>
<dbReference type="Proteomes" id="UP001249394">
    <property type="component" value="Chromosome"/>
</dbReference>
<dbReference type="InterPro" id="IPR008979">
    <property type="entry name" value="Galactose-bd-like_sf"/>
</dbReference>
<dbReference type="Gene3D" id="2.60.120.380">
    <property type="match status" value="1"/>
</dbReference>
<comment type="similarity">
    <text evidence="1 5">Belongs to the peptidase S8 family.</text>
</comment>
<name>A0ABY9UB60_STRVL</name>
<evidence type="ECO:0000256" key="2">
    <source>
        <dbReference type="ARBA" id="ARBA00022670"/>
    </source>
</evidence>
<reference evidence="7 8" key="1">
    <citation type="submission" date="2023-09" db="EMBL/GenBank/DDBJ databases">
        <title>The genome sequence of Streptomyces anthocyanicus.</title>
        <authorList>
            <person name="Mo P."/>
        </authorList>
    </citation>
    <scope>NUCLEOTIDE SEQUENCE [LARGE SCALE GENOMIC DNA]</scope>
    <source>
        <strain evidence="7 8">JCM 4387</strain>
    </source>
</reference>
<feature type="active site" description="Charge relay system" evidence="5">
    <location>
        <position position="263"/>
    </location>
</feature>
<sequence length="712" mass="75623">MPWVRKGARAGLGTGSDGDHHDRLVRAFAITHTLREFGMSRITINGVTVDPLAQAHELATASLVSEDATASNYVLVQTTHPPTAEEKEELGALGVVIHEYVPDDTYLCGFQPTDLDAVRALPFVAWADVYFKGFKIAQSLRSNRLRPGVAVLADPNEAVGPRTSSVDIVLHEDVEVSTDGLRDRIAAAAGVSPGGVQPDGDKVRVTVREEDLAVLAALDEVKEIEEVPERTLYNTVAGNLMHAHVSLNGTKFRGEGQIVCVADTGFDKGSTTNVHPAFTGRVKRLVALGRKSPARTDDPDGHGTHVAGSVLGDGMSASMGGPITGTAPEARLVLQSVLADDGSLSGIPPNLRNLFEPPFLEDGARIHTNSWGPVTPGLPYNKSAREVDQFVWDNKDFVICFAAGNDGTDRDGDGRINLRAVSGETGAKNIITVGASEGDRPQIPHTYDDLRPLSYPAPPIRGDRMADNPAGMAAFSSRGPTQEGRIKPEIVAPGTAILSTRSRLAPDNGLFGDSTDPAFMFDSGTSMATPLVAGCVAVLRETLVKNGTAKPSAALIKAMLINGADELKGQYVPSEAGTSPNNNSGFGIVNLQQAVVLPTDAGRAGFTDAKELDQGEERAFRITVPEGATRLKVTLVWADPPGKALQNDLDLIVRASGQERHGNMGTGSGFDRVNNVEQVNWQNIPAGEAEVVVSAFRITQFAQPYAVAWRIL</sequence>
<evidence type="ECO:0000259" key="6">
    <source>
        <dbReference type="Pfam" id="PF00082"/>
    </source>
</evidence>
<dbReference type="Gene3D" id="3.40.50.200">
    <property type="entry name" value="Peptidase S8/S53 domain"/>
    <property type="match status" value="1"/>
</dbReference>
<dbReference type="InterPro" id="IPR022398">
    <property type="entry name" value="Peptidase_S8_His-AS"/>
</dbReference>
<proteinExistence type="inferred from homology"/>
<gene>
    <name evidence="7" type="ORF">RI060_21945</name>
</gene>
<dbReference type="InterPro" id="IPR036852">
    <property type="entry name" value="Peptidase_S8/S53_dom_sf"/>
</dbReference>
<dbReference type="SUPFAM" id="SSF49785">
    <property type="entry name" value="Galactose-binding domain-like"/>
    <property type="match status" value="1"/>
</dbReference>
<dbReference type="InterPro" id="IPR034058">
    <property type="entry name" value="TagA/B/C/D_pept_dom"/>
</dbReference>
<evidence type="ECO:0000256" key="5">
    <source>
        <dbReference type="PROSITE-ProRule" id="PRU01240"/>
    </source>
</evidence>
<dbReference type="CDD" id="cd04842">
    <property type="entry name" value="Peptidases_S8_Kp43_protease"/>
    <property type="match status" value="1"/>
</dbReference>
<dbReference type="PANTHER" id="PTHR43399">
    <property type="entry name" value="SUBTILISIN-RELATED"/>
    <property type="match status" value="1"/>
</dbReference>
<organism evidence="7 8">
    <name type="scientific">Streptomyces violaceus</name>
    <name type="common">Streptomyces venezuelae</name>
    <dbReference type="NCBI Taxonomy" id="1936"/>
    <lineage>
        <taxon>Bacteria</taxon>
        <taxon>Bacillati</taxon>
        <taxon>Actinomycetota</taxon>
        <taxon>Actinomycetes</taxon>
        <taxon>Kitasatosporales</taxon>
        <taxon>Streptomycetaceae</taxon>
        <taxon>Streptomyces</taxon>
    </lineage>
</organism>
<dbReference type="InterPro" id="IPR051048">
    <property type="entry name" value="Peptidase_S8/S53_subtilisin"/>
</dbReference>
<keyword evidence="2 5" id="KW-0645">Protease</keyword>
<dbReference type="SUPFAM" id="SSF52743">
    <property type="entry name" value="Subtilisin-like"/>
    <property type="match status" value="1"/>
</dbReference>
<feature type="domain" description="Peptidase S8/S53" evidence="6">
    <location>
        <begin position="254"/>
        <end position="577"/>
    </location>
</feature>
<accession>A0ABY9UB60</accession>
<evidence type="ECO:0000313" key="8">
    <source>
        <dbReference type="Proteomes" id="UP001249394"/>
    </source>
</evidence>
<feature type="active site" description="Charge relay system" evidence="5">
    <location>
        <position position="302"/>
    </location>
</feature>
<evidence type="ECO:0000313" key="7">
    <source>
        <dbReference type="EMBL" id="WND19850.1"/>
    </source>
</evidence>
<dbReference type="PROSITE" id="PS51892">
    <property type="entry name" value="SUBTILASE"/>
    <property type="match status" value="1"/>
</dbReference>
<dbReference type="InterPro" id="IPR023828">
    <property type="entry name" value="Peptidase_S8_Ser-AS"/>
</dbReference>
<protein>
    <submittedName>
        <fullName evidence="7">S8 family serine peptidase</fullName>
    </submittedName>
</protein>
<dbReference type="EMBL" id="CP134213">
    <property type="protein sequence ID" value="WND19850.1"/>
    <property type="molecule type" value="Genomic_DNA"/>
</dbReference>
<dbReference type="PRINTS" id="PR00723">
    <property type="entry name" value="SUBTILISIN"/>
</dbReference>
<feature type="active site" description="Charge relay system" evidence="5">
    <location>
        <position position="526"/>
    </location>
</feature>
<dbReference type="PROSITE" id="PS00137">
    <property type="entry name" value="SUBTILASE_HIS"/>
    <property type="match status" value="1"/>
</dbReference>
<evidence type="ECO:0000256" key="1">
    <source>
        <dbReference type="ARBA" id="ARBA00011073"/>
    </source>
</evidence>
<dbReference type="Pfam" id="PF00082">
    <property type="entry name" value="Peptidase_S8"/>
    <property type="match status" value="1"/>
</dbReference>
<dbReference type="InterPro" id="IPR015500">
    <property type="entry name" value="Peptidase_S8_subtilisin-rel"/>
</dbReference>
<keyword evidence="3 5" id="KW-0378">Hydrolase</keyword>